<reference evidence="2" key="1">
    <citation type="submission" date="2023-06" db="EMBL/GenBank/DDBJ databases">
        <title>Genome-scale phylogeny and comparative genomics of the fungal order Sordariales.</title>
        <authorList>
            <consortium name="Lawrence Berkeley National Laboratory"/>
            <person name="Hensen N."/>
            <person name="Bonometti L."/>
            <person name="Westerberg I."/>
            <person name="Brannstrom I.O."/>
            <person name="Guillou S."/>
            <person name="Cros-Aarteil S."/>
            <person name="Calhoun S."/>
            <person name="Haridas S."/>
            <person name="Kuo A."/>
            <person name="Mondo S."/>
            <person name="Pangilinan J."/>
            <person name="Riley R."/>
            <person name="LaButti K."/>
            <person name="Andreopoulos B."/>
            <person name="Lipzen A."/>
            <person name="Chen C."/>
            <person name="Yanf M."/>
            <person name="Daum C."/>
            <person name="Ng V."/>
            <person name="Clum A."/>
            <person name="Steindorff A."/>
            <person name="Ohm R."/>
            <person name="Martin F."/>
            <person name="Silar P."/>
            <person name="Natvig D."/>
            <person name="Lalanne C."/>
            <person name="Gautier V."/>
            <person name="Ament-velasquez S.L."/>
            <person name="Kruys A."/>
            <person name="Hutchinson M.I."/>
            <person name="Powell A.J."/>
            <person name="Barry K."/>
            <person name="Miller A.N."/>
            <person name="Grigoriev I.V."/>
            <person name="Debuchy R."/>
            <person name="Gladieux P."/>
            <person name="Thoren M.H."/>
            <person name="Johannesson H."/>
        </authorList>
    </citation>
    <scope>NUCLEOTIDE SEQUENCE</scope>
    <source>
        <strain evidence="2">SMH2392-1A</strain>
    </source>
</reference>
<keyword evidence="3" id="KW-1185">Reference proteome</keyword>
<feature type="non-terminal residue" evidence="2">
    <location>
        <position position="1"/>
    </location>
</feature>
<sequence>GGYVTLSHRWVQPITEECSTIGRNLEARLQGRGFENLPRIFTDAILLCFHLKIRYIWIDALCIVQDDDNTHS</sequence>
<gene>
    <name evidence="2" type="ORF">B0T26DRAFT_649688</name>
</gene>
<dbReference type="PANTHER" id="PTHR33112">
    <property type="entry name" value="DOMAIN PROTEIN, PUTATIVE-RELATED"/>
    <property type="match status" value="1"/>
</dbReference>
<comment type="caution">
    <text evidence="2">The sequence shown here is derived from an EMBL/GenBank/DDBJ whole genome shotgun (WGS) entry which is preliminary data.</text>
</comment>
<dbReference type="EMBL" id="JAUIRO010000005">
    <property type="protein sequence ID" value="KAK0713749.1"/>
    <property type="molecule type" value="Genomic_DNA"/>
</dbReference>
<dbReference type="GeneID" id="85321382"/>
<protein>
    <recommendedName>
        <fullName evidence="1">Heterokaryon incompatibility domain-containing protein</fullName>
    </recommendedName>
</protein>
<dbReference type="Pfam" id="PF06985">
    <property type="entry name" value="HET"/>
    <property type="match status" value="1"/>
</dbReference>
<evidence type="ECO:0000313" key="2">
    <source>
        <dbReference type="EMBL" id="KAK0713749.1"/>
    </source>
</evidence>
<dbReference type="PANTHER" id="PTHR33112:SF16">
    <property type="entry name" value="HETEROKARYON INCOMPATIBILITY DOMAIN-CONTAINING PROTEIN"/>
    <property type="match status" value="1"/>
</dbReference>
<feature type="domain" description="Heterokaryon incompatibility" evidence="1">
    <location>
        <begin position="3"/>
        <end position="69"/>
    </location>
</feature>
<dbReference type="AlphaFoldDB" id="A0AA40DRR3"/>
<dbReference type="Proteomes" id="UP001172101">
    <property type="component" value="Unassembled WGS sequence"/>
</dbReference>
<dbReference type="InterPro" id="IPR010730">
    <property type="entry name" value="HET"/>
</dbReference>
<name>A0AA40DRR3_9PEZI</name>
<dbReference type="RefSeq" id="XP_060295072.1">
    <property type="nucleotide sequence ID" value="XM_060438112.1"/>
</dbReference>
<evidence type="ECO:0000259" key="1">
    <source>
        <dbReference type="Pfam" id="PF06985"/>
    </source>
</evidence>
<accession>A0AA40DRR3</accession>
<organism evidence="2 3">
    <name type="scientific">Lasiosphaeria miniovina</name>
    <dbReference type="NCBI Taxonomy" id="1954250"/>
    <lineage>
        <taxon>Eukaryota</taxon>
        <taxon>Fungi</taxon>
        <taxon>Dikarya</taxon>
        <taxon>Ascomycota</taxon>
        <taxon>Pezizomycotina</taxon>
        <taxon>Sordariomycetes</taxon>
        <taxon>Sordariomycetidae</taxon>
        <taxon>Sordariales</taxon>
        <taxon>Lasiosphaeriaceae</taxon>
        <taxon>Lasiosphaeria</taxon>
    </lineage>
</organism>
<evidence type="ECO:0000313" key="3">
    <source>
        <dbReference type="Proteomes" id="UP001172101"/>
    </source>
</evidence>
<proteinExistence type="predicted"/>